<dbReference type="InParanoid" id="A0A0B2UNI2"/>
<dbReference type="AlphaFoldDB" id="A0A0B2UNI2"/>
<keyword evidence="1" id="KW-0812">Transmembrane</keyword>
<name>A0A0B2UNI2_9MICR</name>
<evidence type="ECO:0000256" key="1">
    <source>
        <dbReference type="SAM" id="Phobius"/>
    </source>
</evidence>
<dbReference type="HOGENOM" id="CLU_171984_0_0_1"/>
<keyword evidence="1" id="KW-0472">Membrane</keyword>
<proteinExistence type="predicted"/>
<dbReference type="OrthoDB" id="2189825at2759"/>
<accession>A0A0B2UNI2</accession>
<reference evidence="2 3" key="1">
    <citation type="journal article" date="2014" name="MBio">
        <title>The Ordospora colligata genome; evolution of extreme reduction in microsporidia and host-to-parasite horizontal gene transfer.</title>
        <authorList>
            <person name="Pombert J.-F."/>
            <person name="Haag K.L."/>
            <person name="Beidas S."/>
            <person name="Ebert D."/>
            <person name="Keeling P.J."/>
        </authorList>
    </citation>
    <scope>NUCLEOTIDE SEQUENCE [LARGE SCALE GENOMIC DNA]</scope>
    <source>
        <strain evidence="2 3">OC4</strain>
    </source>
</reference>
<keyword evidence="1" id="KW-1133">Transmembrane helix</keyword>
<sequence length="112" mass="12927">MERIKRNRRFVGLALIFVSVCLFLVFHVPVVIRIPYISPRISLRFASLFVYTFIYAFVFLGASIKRASPCKQVRKVVPRHSTKEDCKECLDQNGFMAEKNIPDDRGSSREVS</sequence>
<dbReference type="Proteomes" id="UP000031056">
    <property type="component" value="Unassembled WGS sequence"/>
</dbReference>
<evidence type="ECO:0000313" key="3">
    <source>
        <dbReference type="Proteomes" id="UP000031056"/>
    </source>
</evidence>
<dbReference type="EMBL" id="JOKQ01000001">
    <property type="protein sequence ID" value="KHN70520.1"/>
    <property type="molecule type" value="Genomic_DNA"/>
</dbReference>
<dbReference type="VEuPathDB" id="MicrosporidiaDB:M896_011750"/>
<dbReference type="RefSeq" id="XP_014564562.1">
    <property type="nucleotide sequence ID" value="XM_014709076.1"/>
</dbReference>
<comment type="caution">
    <text evidence="2">The sequence shown here is derived from an EMBL/GenBank/DDBJ whole genome shotgun (WGS) entry which is preliminary data.</text>
</comment>
<organism evidence="2 3">
    <name type="scientific">Ordospora colligata OC4</name>
    <dbReference type="NCBI Taxonomy" id="1354746"/>
    <lineage>
        <taxon>Eukaryota</taxon>
        <taxon>Fungi</taxon>
        <taxon>Fungi incertae sedis</taxon>
        <taxon>Microsporidia</taxon>
        <taxon>Ordosporidae</taxon>
        <taxon>Ordospora</taxon>
    </lineage>
</organism>
<keyword evidence="3" id="KW-1185">Reference proteome</keyword>
<gene>
    <name evidence="2" type="ORF">M896_011750</name>
</gene>
<dbReference type="GeneID" id="26261018"/>
<protein>
    <submittedName>
        <fullName evidence="2">Uncharacterized protein</fullName>
    </submittedName>
</protein>
<feature type="transmembrane region" description="Helical" evidence="1">
    <location>
        <begin position="43"/>
        <end position="64"/>
    </location>
</feature>
<evidence type="ECO:0000313" key="2">
    <source>
        <dbReference type="EMBL" id="KHN70520.1"/>
    </source>
</evidence>